<dbReference type="InterPro" id="IPR039422">
    <property type="entry name" value="MarR/SlyA-like"/>
</dbReference>
<evidence type="ECO:0000313" key="2">
    <source>
        <dbReference type="EMBL" id="CAA9499936.1"/>
    </source>
</evidence>
<dbReference type="SUPFAM" id="SSF46785">
    <property type="entry name" value="Winged helix' DNA-binding domain"/>
    <property type="match status" value="1"/>
</dbReference>
<feature type="domain" description="HTH marR-type" evidence="1">
    <location>
        <begin position="6"/>
        <end position="137"/>
    </location>
</feature>
<reference evidence="2" key="1">
    <citation type="submission" date="2020-02" db="EMBL/GenBank/DDBJ databases">
        <authorList>
            <person name="Meier V. D."/>
        </authorList>
    </citation>
    <scope>NUCLEOTIDE SEQUENCE</scope>
    <source>
        <strain evidence="2">AVDCRST_MAG13</strain>
    </source>
</reference>
<dbReference type="PANTHER" id="PTHR33164">
    <property type="entry name" value="TRANSCRIPTIONAL REGULATOR, MARR FAMILY"/>
    <property type="match status" value="1"/>
</dbReference>
<dbReference type="InterPro" id="IPR036388">
    <property type="entry name" value="WH-like_DNA-bd_sf"/>
</dbReference>
<dbReference type="GO" id="GO:0003700">
    <property type="term" value="F:DNA-binding transcription factor activity"/>
    <property type="evidence" value="ECO:0007669"/>
    <property type="project" value="InterPro"/>
</dbReference>
<dbReference type="SMART" id="SM00347">
    <property type="entry name" value="HTH_MARR"/>
    <property type="match status" value="1"/>
</dbReference>
<dbReference type="EMBL" id="CADCVO010000350">
    <property type="protein sequence ID" value="CAA9499936.1"/>
    <property type="molecule type" value="Genomic_DNA"/>
</dbReference>
<dbReference type="Gene3D" id="1.10.10.10">
    <property type="entry name" value="Winged helix-like DNA-binding domain superfamily/Winged helix DNA-binding domain"/>
    <property type="match status" value="1"/>
</dbReference>
<dbReference type="GO" id="GO:0006950">
    <property type="term" value="P:response to stress"/>
    <property type="evidence" value="ECO:0007669"/>
    <property type="project" value="TreeGrafter"/>
</dbReference>
<sequence length="146" mass="16280">EEVEALRLAFVELLRAERRLRGRDQKRTDGGLSMAQYRALARLLDEPELPAGRLAEAADVQPGSMTQMLDGLERDGMVERLRSDADRRVVTVRLTEGGRRAALAKRRHIARIWQAALGDLDPAEVRAGTDVLRRIAAFLDEVRPGA</sequence>
<evidence type="ECO:0000259" key="1">
    <source>
        <dbReference type="PROSITE" id="PS50995"/>
    </source>
</evidence>
<dbReference type="AlphaFoldDB" id="A0A6J4SJ61"/>
<dbReference type="InterPro" id="IPR036390">
    <property type="entry name" value="WH_DNA-bd_sf"/>
</dbReference>
<proteinExistence type="predicted"/>
<organism evidence="2">
    <name type="scientific">uncultured Solirubrobacteraceae bacterium</name>
    <dbReference type="NCBI Taxonomy" id="1162706"/>
    <lineage>
        <taxon>Bacteria</taxon>
        <taxon>Bacillati</taxon>
        <taxon>Actinomycetota</taxon>
        <taxon>Thermoleophilia</taxon>
        <taxon>Solirubrobacterales</taxon>
        <taxon>Solirubrobacteraceae</taxon>
        <taxon>environmental samples</taxon>
    </lineage>
</organism>
<accession>A0A6J4SJ61</accession>
<feature type="non-terminal residue" evidence="2">
    <location>
        <position position="1"/>
    </location>
</feature>
<dbReference type="PROSITE" id="PS50995">
    <property type="entry name" value="HTH_MARR_2"/>
    <property type="match status" value="1"/>
</dbReference>
<dbReference type="PANTHER" id="PTHR33164:SF43">
    <property type="entry name" value="HTH-TYPE TRANSCRIPTIONAL REPRESSOR YETL"/>
    <property type="match status" value="1"/>
</dbReference>
<name>A0A6J4SJ61_9ACTN</name>
<dbReference type="InterPro" id="IPR000835">
    <property type="entry name" value="HTH_MarR-typ"/>
</dbReference>
<dbReference type="PRINTS" id="PR00598">
    <property type="entry name" value="HTHMARR"/>
</dbReference>
<gene>
    <name evidence="2" type="ORF">AVDCRST_MAG13-2185</name>
</gene>
<dbReference type="Pfam" id="PF01047">
    <property type="entry name" value="MarR"/>
    <property type="match status" value="1"/>
</dbReference>
<protein>
    <submittedName>
        <fullName evidence="2">Diguanylate cyclase/phosphodiesterase (GGDEF &amp; EAL domains) with PAS/PAC sensor(S)</fullName>
    </submittedName>
</protein>